<proteinExistence type="predicted"/>
<evidence type="ECO:0000313" key="1">
    <source>
        <dbReference type="EMBL" id="MDI6449730.1"/>
    </source>
</evidence>
<evidence type="ECO:0000313" key="2">
    <source>
        <dbReference type="Proteomes" id="UP001431776"/>
    </source>
</evidence>
<dbReference type="RefSeq" id="WP_349245139.1">
    <property type="nucleotide sequence ID" value="NZ_JASCXX010000013.1"/>
</dbReference>
<dbReference type="AlphaFoldDB" id="A0AAW6TVW2"/>
<comment type="caution">
    <text evidence="1">The sequence shown here is derived from an EMBL/GenBank/DDBJ whole genome shotgun (WGS) entry which is preliminary data.</text>
</comment>
<name>A0AAW6TVW2_9BACT</name>
<dbReference type="Proteomes" id="UP001431776">
    <property type="component" value="Unassembled WGS sequence"/>
</dbReference>
<protein>
    <submittedName>
        <fullName evidence="1">Uncharacterized protein</fullName>
    </submittedName>
</protein>
<reference evidence="1" key="1">
    <citation type="submission" date="2023-05" db="EMBL/GenBank/DDBJ databases">
        <title>Anaerotaeda fermentans gen. nov., sp. nov., a novel anaerobic planctomycete of the new family within the order Sedimentisphaerales isolated from Taman Peninsula, Russia.</title>
        <authorList>
            <person name="Khomyakova M.A."/>
            <person name="Merkel A.Y."/>
            <person name="Slobodkin A.I."/>
        </authorList>
    </citation>
    <scope>NUCLEOTIDE SEQUENCE</scope>
    <source>
        <strain evidence="1">M17dextr</strain>
    </source>
</reference>
<dbReference type="EMBL" id="JASCXX010000013">
    <property type="protein sequence ID" value="MDI6449730.1"/>
    <property type="molecule type" value="Genomic_DNA"/>
</dbReference>
<gene>
    <name evidence="1" type="ORF">QJ522_11795</name>
</gene>
<keyword evidence="2" id="KW-1185">Reference proteome</keyword>
<sequence length="66" mass="7432">MATETTSDRQGRTSRVEPLDAIEAAADYGIDVAQLRDNLALTVAERLRRHQIALNTVEKLQKAKRR</sequence>
<organism evidence="1 2">
    <name type="scientific">Anaerobaca lacustris</name>
    <dbReference type="NCBI Taxonomy" id="3044600"/>
    <lineage>
        <taxon>Bacteria</taxon>
        <taxon>Pseudomonadati</taxon>
        <taxon>Planctomycetota</taxon>
        <taxon>Phycisphaerae</taxon>
        <taxon>Sedimentisphaerales</taxon>
        <taxon>Anaerobacaceae</taxon>
        <taxon>Anaerobaca</taxon>
    </lineage>
</organism>
<accession>A0AAW6TVW2</accession>